<comment type="caution">
    <text evidence="3">The sequence shown here is derived from an EMBL/GenBank/DDBJ whole genome shotgun (WGS) entry which is preliminary data.</text>
</comment>
<feature type="transmembrane region" description="Helical" evidence="2">
    <location>
        <begin position="12"/>
        <end position="31"/>
    </location>
</feature>
<feature type="transmembrane region" description="Helical" evidence="2">
    <location>
        <begin position="216"/>
        <end position="235"/>
    </location>
</feature>
<keyword evidence="2" id="KW-1133">Transmembrane helix</keyword>
<feature type="region of interest" description="Disordered" evidence="1">
    <location>
        <begin position="260"/>
        <end position="302"/>
    </location>
</feature>
<dbReference type="Proteomes" id="UP000823749">
    <property type="component" value="Chromosome 4"/>
</dbReference>
<keyword evidence="2" id="KW-0472">Membrane</keyword>
<reference evidence="3" key="1">
    <citation type="submission" date="2020-08" db="EMBL/GenBank/DDBJ databases">
        <title>Plant Genome Project.</title>
        <authorList>
            <person name="Zhang R.-G."/>
        </authorList>
    </citation>
    <scope>NUCLEOTIDE SEQUENCE</scope>
    <source>
        <strain evidence="3">WSP0</strain>
        <tissue evidence="3">Leaf</tissue>
    </source>
</reference>
<evidence type="ECO:0008006" key="5">
    <source>
        <dbReference type="Google" id="ProtNLM"/>
    </source>
</evidence>
<feature type="region of interest" description="Disordered" evidence="1">
    <location>
        <begin position="317"/>
        <end position="422"/>
    </location>
</feature>
<dbReference type="AlphaFoldDB" id="A0AAV6KKP9"/>
<accession>A0AAV6KKP9</accession>
<evidence type="ECO:0000256" key="1">
    <source>
        <dbReference type="SAM" id="MobiDB-lite"/>
    </source>
</evidence>
<evidence type="ECO:0000313" key="4">
    <source>
        <dbReference type="Proteomes" id="UP000823749"/>
    </source>
</evidence>
<feature type="compositionally biased region" description="Polar residues" evidence="1">
    <location>
        <begin position="412"/>
        <end position="422"/>
    </location>
</feature>
<feature type="compositionally biased region" description="Basic and acidic residues" evidence="1">
    <location>
        <begin position="271"/>
        <end position="302"/>
    </location>
</feature>
<dbReference type="EMBL" id="JACTNZ010000004">
    <property type="protein sequence ID" value="KAG5552839.1"/>
    <property type="molecule type" value="Genomic_DNA"/>
</dbReference>
<evidence type="ECO:0000256" key="2">
    <source>
        <dbReference type="SAM" id="Phobius"/>
    </source>
</evidence>
<organism evidence="3 4">
    <name type="scientific">Rhododendron griersonianum</name>
    <dbReference type="NCBI Taxonomy" id="479676"/>
    <lineage>
        <taxon>Eukaryota</taxon>
        <taxon>Viridiplantae</taxon>
        <taxon>Streptophyta</taxon>
        <taxon>Embryophyta</taxon>
        <taxon>Tracheophyta</taxon>
        <taxon>Spermatophyta</taxon>
        <taxon>Magnoliopsida</taxon>
        <taxon>eudicotyledons</taxon>
        <taxon>Gunneridae</taxon>
        <taxon>Pentapetalae</taxon>
        <taxon>asterids</taxon>
        <taxon>Ericales</taxon>
        <taxon>Ericaceae</taxon>
        <taxon>Ericoideae</taxon>
        <taxon>Rhodoreae</taxon>
        <taxon>Rhododendron</taxon>
    </lineage>
</organism>
<feature type="region of interest" description="Disordered" evidence="1">
    <location>
        <begin position="679"/>
        <end position="698"/>
    </location>
</feature>
<feature type="region of interest" description="Disordered" evidence="1">
    <location>
        <begin position="469"/>
        <end position="534"/>
    </location>
</feature>
<gene>
    <name evidence="3" type="ORF">RHGRI_010820</name>
</gene>
<keyword evidence="2" id="KW-0812">Transmembrane</keyword>
<keyword evidence="4" id="KW-1185">Reference proteome</keyword>
<protein>
    <recommendedName>
        <fullName evidence="5">Stress response NST1-like protein</fullName>
    </recommendedName>
</protein>
<feature type="transmembrane region" description="Helical" evidence="2">
    <location>
        <begin position="51"/>
        <end position="73"/>
    </location>
</feature>
<name>A0AAV6KKP9_9ERIC</name>
<feature type="compositionally biased region" description="Basic and acidic residues" evidence="1">
    <location>
        <begin position="366"/>
        <end position="400"/>
    </location>
</feature>
<sequence length="902" mass="100546">MCILCVIQKWSRRIATMLPWLVIPMIGLWALSQLLPPAFRFEITSPRLACVFVLLVTLFWYEVLMPQLSAWRVQRNARLRERKRFEAIEMQKLRKTAMRRCRNCLTAYRDQNPSGGKFMCSYCGHVSRRPVLDLPVPPGLEFSNSGVFKDLVGKSGKMLNGKVWSDNGWICGQDWLENGNWVSGSFSEKSSHWQENGVRFFCGDDDCMQESSYSRVVIFACKILKMFFLSIGWVWRKMTRVCLARDDSLSDAEHNGMLSKQDEIGANFQESKGEKARRKAEEKRQARLEREQLEEEERKQREEVARLVEERRRLRGEKMEAEKDRSRGSTAAREKDIKKEAERKRQDKRKEKDKGSNKSNSDAEELEKRAGKESERKWEFDRKSETDRWESHRTGSERAKASGMEMAHGSKVASTNNHSPGNTGTRYLDRMRGTFFGKGANTAAAISRENKPNGSVDHVHASTNWRESFQSGKNISSDDKTASRPVIIEPQPPSVPKKSWHQLFSRSSAVPQPTNSNVISRPNGKSQAQVQSPPLAGLSFPAQSFANPIEFGLPSPFALPTFPSVSTSSGFVPPLTPKAMFPCFGEGRRDVLRDESEIFGDPCYVPDPLSLLGPVSESLNNFQLDLCTGFSTDMGLQNPSALKNISASAECNRPSPIESPMSRLRAFDERNSFSNQYASTTKAQNMHPSPIGGLSNANEQGTWQMWSTSPLGQDGLGLVGGSASWLLSPDLNRSNKEDLVHPTPHKTMASLFAKDGQALTSTRSPQNIFLGNCQNGGTFVASVPGATLDPWLPQTLVGPVPGMEGHFPHNSPEEASQNDMIYGSPCAFTTNHQAALSPANCVKSDRFVGYSSGRSGLCSVQGKTTEARLSQGPMSVACIPPVMLNRFGHMIEKDQVTESCRE</sequence>
<feature type="compositionally biased region" description="Polar residues" evidence="1">
    <location>
        <begin position="502"/>
        <end position="532"/>
    </location>
</feature>
<feature type="compositionally biased region" description="Basic and acidic residues" evidence="1">
    <location>
        <begin position="317"/>
        <end position="356"/>
    </location>
</feature>
<evidence type="ECO:0000313" key="3">
    <source>
        <dbReference type="EMBL" id="KAG5552839.1"/>
    </source>
</evidence>
<proteinExistence type="predicted"/>